<dbReference type="FunFam" id="3.30.1330.90:FF:000001">
    <property type="entry name" value="L-serine ammonia-lyase 1"/>
    <property type="match status" value="1"/>
</dbReference>
<evidence type="ECO:0000256" key="8">
    <source>
        <dbReference type="ARBA" id="ARBA00023004"/>
    </source>
</evidence>
<comment type="similarity">
    <text evidence="3">Belongs to the iron-sulfur dependent L-serine dehydratase family.</text>
</comment>
<dbReference type="AlphaFoldDB" id="A0A8B6X2P7"/>
<reference evidence="15" key="2">
    <citation type="journal article" date="2004" name="FEBS Lett.">
        <title>The iron-sulfur cluster in the L-serine dehydratase TdcG from Escherichia coli is required for enzyme activity.</title>
        <authorList>
            <person name="Burman J.D."/>
            <person name="Harris R.L."/>
            <person name="Hauton K.A."/>
            <person name="Lawson D.M."/>
            <person name="Sawers R.G."/>
        </authorList>
    </citation>
    <scope>NUCLEOTIDE SEQUENCE</scope>
</reference>
<dbReference type="PANTHER" id="PTHR30182">
    <property type="entry name" value="L-SERINE DEHYDRATASE"/>
    <property type="match status" value="1"/>
</dbReference>
<evidence type="ECO:0000259" key="13">
    <source>
        <dbReference type="Pfam" id="PF03315"/>
    </source>
</evidence>
<dbReference type="InterPro" id="IPR029009">
    <property type="entry name" value="ASB_dom_sf"/>
</dbReference>
<sequence length="494" mass="51708">MNLSVFDVFRIGIGPSSSHTVGPMLAVSRFLGELEAAGKHRDIGAVRVHLYGSLALTGVGHGTDNAVLIGLLGEVPDKVDPSGVADQVAEIRSMARLRLGGWHVIDFDPATDLLFHKKETLPEHPNGMVLEAFDRQHNACHRNTYFSIGGGAVLSKDEIDRREAESLATPGKCEKCGGDEASCPDAASCGIAAEGTTPQPTPAPRPVEPELPHPFASGADLLAIGKRTGLSIASIVRANELTRMDAATLDAKLLEIWRVMNCAIERGLVTEGILPGGLNVKRRAPALHRRAMAAGDDFSQMDTVSAFAIAVNEENACGGRVVTAPTNGSAGVIPAVLAYYCRTHRGADDQSVIRFLLTAAGIGMLYKKNASISAAEMGCQGEIGVSSSMAAAGLAAVLGGTNQQIENAAEIAMEHHLGMTCDPIGGLVQVPCIERNSMGAIKAINAARLALQGDGSHLVSLDACIETMRQTGIDLQAKYKETALGGLAITVVEC</sequence>
<dbReference type="Pfam" id="PF03315">
    <property type="entry name" value="SDH_beta"/>
    <property type="match status" value="1"/>
</dbReference>
<reference evidence="15" key="1">
    <citation type="journal article" date="1993" name="Eur. J. Biochem.">
        <title>Use of gene fusions of the structural gene sdaA to purify L-serine deaminase 1 from Escherichia coli K-12.</title>
        <authorList>
            <person name="Su H."/>
            <person name="Moniakis J."/>
            <person name="Newman E.B."/>
        </authorList>
    </citation>
    <scope>NUCLEOTIDE SEQUENCE</scope>
</reference>
<keyword evidence="6" id="KW-0004">4Fe-4S</keyword>
<evidence type="ECO:0000256" key="10">
    <source>
        <dbReference type="ARBA" id="ARBA00023239"/>
    </source>
</evidence>
<proteinExistence type="inferred from homology"/>
<accession>A0A8B6X2P7</accession>
<evidence type="ECO:0000256" key="9">
    <source>
        <dbReference type="ARBA" id="ARBA00023014"/>
    </source>
</evidence>
<keyword evidence="5" id="KW-0312">Gluconeogenesis</keyword>
<dbReference type="OrthoDB" id="9805537at2"/>
<dbReference type="NCBIfam" id="TIGR00720">
    <property type="entry name" value="sda_mono"/>
    <property type="match status" value="1"/>
</dbReference>
<feature type="domain" description="Serine dehydratase beta chain" evidence="13">
    <location>
        <begin position="4"/>
        <end position="157"/>
    </location>
</feature>
<dbReference type="GO" id="GO:0009063">
    <property type="term" value="P:amino acid catabolic process"/>
    <property type="evidence" value="ECO:0007669"/>
    <property type="project" value="UniProtKB-ARBA"/>
</dbReference>
<evidence type="ECO:0000256" key="3">
    <source>
        <dbReference type="ARBA" id="ARBA00008636"/>
    </source>
</evidence>
<evidence type="ECO:0000259" key="12">
    <source>
        <dbReference type="Pfam" id="PF03313"/>
    </source>
</evidence>
<comment type="catalytic activity">
    <reaction evidence="11">
        <text>L-serine = pyruvate + NH4(+)</text>
        <dbReference type="Rhea" id="RHEA:19169"/>
        <dbReference type="ChEBI" id="CHEBI:15361"/>
        <dbReference type="ChEBI" id="CHEBI:28938"/>
        <dbReference type="ChEBI" id="CHEBI:33384"/>
        <dbReference type="EC" id="4.3.1.17"/>
    </reaction>
</comment>
<keyword evidence="10" id="KW-0456">Lyase</keyword>
<evidence type="ECO:0000256" key="1">
    <source>
        <dbReference type="ARBA" id="ARBA00001966"/>
    </source>
</evidence>
<dbReference type="GO" id="GO:0046872">
    <property type="term" value="F:metal ion binding"/>
    <property type="evidence" value="ECO:0007669"/>
    <property type="project" value="UniProtKB-KW"/>
</dbReference>
<evidence type="ECO:0000256" key="4">
    <source>
        <dbReference type="ARBA" id="ARBA00012093"/>
    </source>
</evidence>
<dbReference type="GO" id="GO:0006094">
    <property type="term" value="P:gluconeogenesis"/>
    <property type="evidence" value="ECO:0007669"/>
    <property type="project" value="UniProtKB-KW"/>
</dbReference>
<dbReference type="RefSeq" id="WP_028310559.1">
    <property type="nucleotide sequence ID" value="NZ_AXWS01000007.1"/>
</dbReference>
<reference evidence="15" key="3">
    <citation type="submission" date="2025-08" db="UniProtKB">
        <authorList>
            <consortium name="RefSeq"/>
        </authorList>
    </citation>
    <scope>IDENTIFICATION</scope>
</reference>
<keyword evidence="14" id="KW-1185">Reference proteome</keyword>
<dbReference type="InterPro" id="IPR005130">
    <property type="entry name" value="Ser_deHydtase-like_asu"/>
</dbReference>
<dbReference type="EC" id="4.3.1.17" evidence="4"/>
<name>A0A8B6X2P7_9BURK</name>
<evidence type="ECO:0000313" key="15">
    <source>
        <dbReference type="RefSeq" id="WP_028310559.1"/>
    </source>
</evidence>
<comment type="pathway">
    <text evidence="2">Carbohydrate biosynthesis; gluconeogenesis.</text>
</comment>
<dbReference type="InterPro" id="IPR005131">
    <property type="entry name" value="Ser_deHydtase_bsu"/>
</dbReference>
<dbReference type="GO" id="GO:0003941">
    <property type="term" value="F:L-serine ammonia-lyase activity"/>
    <property type="evidence" value="ECO:0007669"/>
    <property type="project" value="UniProtKB-EC"/>
</dbReference>
<organism evidence="14 15">
    <name type="scientific">Derxia gummosa DSM 723</name>
    <dbReference type="NCBI Taxonomy" id="1121388"/>
    <lineage>
        <taxon>Bacteria</taxon>
        <taxon>Pseudomonadati</taxon>
        <taxon>Pseudomonadota</taxon>
        <taxon>Betaproteobacteria</taxon>
        <taxon>Burkholderiales</taxon>
        <taxon>Alcaligenaceae</taxon>
        <taxon>Derxia</taxon>
    </lineage>
</organism>
<protein>
    <recommendedName>
        <fullName evidence="4">L-serine ammonia-lyase</fullName>
        <ecNumber evidence="4">4.3.1.17</ecNumber>
    </recommendedName>
</protein>
<keyword evidence="9" id="KW-0411">Iron-sulfur</keyword>
<feature type="domain" description="Serine dehydratase-like alpha subunit" evidence="12">
    <location>
        <begin position="228"/>
        <end position="488"/>
    </location>
</feature>
<evidence type="ECO:0000313" key="14">
    <source>
        <dbReference type="Proteomes" id="UP000675920"/>
    </source>
</evidence>
<keyword evidence="7" id="KW-0479">Metal-binding</keyword>
<evidence type="ECO:0000256" key="5">
    <source>
        <dbReference type="ARBA" id="ARBA00022432"/>
    </source>
</evidence>
<dbReference type="Pfam" id="PF03313">
    <property type="entry name" value="SDH_alpha"/>
    <property type="match status" value="1"/>
</dbReference>
<dbReference type="InterPro" id="IPR004644">
    <property type="entry name" value="Fe-S_L-Ser_mono"/>
</dbReference>
<dbReference type="InterPro" id="IPR051318">
    <property type="entry name" value="Fe-S_L-Ser"/>
</dbReference>
<dbReference type="Gene3D" id="3.30.1330.90">
    <property type="entry name" value="D-3-phosphoglycerate dehydrogenase, domain 3"/>
    <property type="match status" value="1"/>
</dbReference>
<keyword evidence="8" id="KW-0408">Iron</keyword>
<comment type="cofactor">
    <cofactor evidence="1">
        <name>[4Fe-4S] cluster</name>
        <dbReference type="ChEBI" id="CHEBI:49883"/>
    </cofactor>
</comment>
<evidence type="ECO:0000256" key="11">
    <source>
        <dbReference type="ARBA" id="ARBA00049406"/>
    </source>
</evidence>
<evidence type="ECO:0000256" key="2">
    <source>
        <dbReference type="ARBA" id="ARBA00004742"/>
    </source>
</evidence>
<evidence type="ECO:0000256" key="6">
    <source>
        <dbReference type="ARBA" id="ARBA00022485"/>
    </source>
</evidence>
<evidence type="ECO:0000256" key="7">
    <source>
        <dbReference type="ARBA" id="ARBA00022723"/>
    </source>
</evidence>
<dbReference type="GO" id="GO:0051539">
    <property type="term" value="F:4 iron, 4 sulfur cluster binding"/>
    <property type="evidence" value="ECO:0007669"/>
    <property type="project" value="UniProtKB-KW"/>
</dbReference>
<dbReference type="SUPFAM" id="SSF143548">
    <property type="entry name" value="Serine metabolism enzymes domain"/>
    <property type="match status" value="1"/>
</dbReference>
<dbReference type="Proteomes" id="UP000675920">
    <property type="component" value="Unplaced"/>
</dbReference>
<dbReference type="PANTHER" id="PTHR30182:SF1">
    <property type="entry name" value="L-SERINE DEHYDRATASE 1"/>
    <property type="match status" value="1"/>
</dbReference>